<dbReference type="SUPFAM" id="SSF47413">
    <property type="entry name" value="lambda repressor-like DNA-binding domains"/>
    <property type="match status" value="1"/>
</dbReference>
<dbReference type="Gene3D" id="1.10.260.40">
    <property type="entry name" value="lambda repressor-like DNA-binding domains"/>
    <property type="match status" value="1"/>
</dbReference>
<reference evidence="1 2" key="1">
    <citation type="submission" date="2014-07" db="EMBL/GenBank/DDBJ databases">
        <title>Expanding our view of genomic diversity in Candidatus Accumulibacter clades.</title>
        <authorList>
            <person name="Skennerton C.T."/>
            <person name="Barr J.J."/>
            <person name="Slater F.R."/>
            <person name="Bond P.L."/>
            <person name="Tyson G.W."/>
        </authorList>
    </citation>
    <scope>NUCLEOTIDE SEQUENCE [LARGE SCALE GENOMIC DNA]</scope>
    <source>
        <strain evidence="2">SK-01</strain>
    </source>
</reference>
<evidence type="ECO:0008006" key="3">
    <source>
        <dbReference type="Google" id="ProtNLM"/>
    </source>
</evidence>
<organism evidence="1 2">
    <name type="scientific">Candidatus Accumulibacter vicinus</name>
    <dbReference type="NCBI Taxonomy" id="2954382"/>
    <lineage>
        <taxon>Bacteria</taxon>
        <taxon>Pseudomonadati</taxon>
        <taxon>Pseudomonadota</taxon>
        <taxon>Betaproteobacteria</taxon>
        <taxon>Candidatus Accumulibacter</taxon>
    </lineage>
</organism>
<dbReference type="AlphaFoldDB" id="A0A084XW79"/>
<comment type="caution">
    <text evidence="1">The sequence shown here is derived from an EMBL/GenBank/DDBJ whole genome shotgun (WGS) entry which is preliminary data.</text>
</comment>
<evidence type="ECO:0000313" key="2">
    <source>
        <dbReference type="Proteomes" id="UP000019812"/>
    </source>
</evidence>
<protein>
    <recommendedName>
        <fullName evidence="3">HTH cro/C1-type domain-containing protein</fullName>
    </recommendedName>
</protein>
<gene>
    <name evidence="1" type="ORF">CAPSK01_003987</name>
</gene>
<evidence type="ECO:0000313" key="1">
    <source>
        <dbReference type="EMBL" id="KFB66723.1"/>
    </source>
</evidence>
<dbReference type="CDD" id="cd00093">
    <property type="entry name" value="HTH_XRE"/>
    <property type="match status" value="1"/>
</dbReference>
<dbReference type="GO" id="GO:0003677">
    <property type="term" value="F:DNA binding"/>
    <property type="evidence" value="ECO:0007669"/>
    <property type="project" value="InterPro"/>
</dbReference>
<dbReference type="RefSeq" id="WP_273703957.1">
    <property type="nucleotide sequence ID" value="NZ_JDSS02000038.1"/>
</dbReference>
<dbReference type="InterPro" id="IPR001387">
    <property type="entry name" value="Cro/C1-type_HTH"/>
</dbReference>
<accession>A0A084XW79</accession>
<dbReference type="EMBL" id="JDSS02000038">
    <property type="protein sequence ID" value="KFB66723.1"/>
    <property type="molecule type" value="Genomic_DNA"/>
</dbReference>
<name>A0A084XW79_9PROT</name>
<dbReference type="InterPro" id="IPR010982">
    <property type="entry name" value="Lambda_DNA-bd_dom_sf"/>
</dbReference>
<dbReference type="Proteomes" id="UP000019812">
    <property type="component" value="Unassembled WGS sequence"/>
</dbReference>
<proteinExistence type="predicted"/>
<sequence length="68" mass="7785">MTPEKLREVMDSNHLNVKKTADLLGVSKGAVYHWRNGTRPISKLTWDCLILKLQKQSCITIIGGYWDI</sequence>